<organism evidence="8 9">
    <name type="scientific">Aedes albopictus</name>
    <name type="common">Asian tiger mosquito</name>
    <name type="synonym">Stegomyia albopicta</name>
    <dbReference type="NCBI Taxonomy" id="7160"/>
    <lineage>
        <taxon>Eukaryota</taxon>
        <taxon>Metazoa</taxon>
        <taxon>Ecdysozoa</taxon>
        <taxon>Arthropoda</taxon>
        <taxon>Hexapoda</taxon>
        <taxon>Insecta</taxon>
        <taxon>Pterygota</taxon>
        <taxon>Neoptera</taxon>
        <taxon>Endopterygota</taxon>
        <taxon>Diptera</taxon>
        <taxon>Nematocera</taxon>
        <taxon>Culicoidea</taxon>
        <taxon>Culicidae</taxon>
        <taxon>Culicinae</taxon>
        <taxon>Aedini</taxon>
        <taxon>Aedes</taxon>
        <taxon>Stegomyia</taxon>
    </lineage>
</organism>
<keyword evidence="2" id="KW-0964">Secreted</keyword>
<protein>
    <recommendedName>
        <fullName evidence="10">Laminin G domain-containing protein</fullName>
    </recommendedName>
</protein>
<dbReference type="InterPro" id="IPR036383">
    <property type="entry name" value="TSP1_rpt_sf"/>
</dbReference>
<dbReference type="InterPro" id="IPR052065">
    <property type="entry name" value="Compl_asym_regulator"/>
</dbReference>
<dbReference type="Pfam" id="PF00090">
    <property type="entry name" value="TSP_1"/>
    <property type="match status" value="1"/>
</dbReference>
<dbReference type="Proteomes" id="UP000069940">
    <property type="component" value="Unassembled WGS sequence"/>
</dbReference>
<dbReference type="GeneID" id="109398885"/>
<evidence type="ECO:0000256" key="3">
    <source>
        <dbReference type="ARBA" id="ARBA00022729"/>
    </source>
</evidence>
<feature type="region of interest" description="Disordered" evidence="6">
    <location>
        <begin position="82"/>
        <end position="124"/>
    </location>
</feature>
<dbReference type="RefSeq" id="XP_062712813.1">
    <property type="nucleotide sequence ID" value="XM_062856829.1"/>
</dbReference>
<feature type="compositionally biased region" description="Polar residues" evidence="6">
    <location>
        <begin position="178"/>
        <end position="194"/>
    </location>
</feature>
<feature type="compositionally biased region" description="Low complexity" evidence="6">
    <location>
        <begin position="418"/>
        <end position="431"/>
    </location>
</feature>
<keyword evidence="4" id="KW-0677">Repeat</keyword>
<evidence type="ECO:0000256" key="5">
    <source>
        <dbReference type="ARBA" id="ARBA00023157"/>
    </source>
</evidence>
<dbReference type="Gene3D" id="2.20.100.10">
    <property type="entry name" value="Thrombospondin type-1 (TSP1) repeat"/>
    <property type="match status" value="1"/>
</dbReference>
<name>A0ABM1Y8Y3_AEDAL</name>
<dbReference type="SMART" id="SM00209">
    <property type="entry name" value="TSP1"/>
    <property type="match status" value="1"/>
</dbReference>
<sequence length="767" mass="85449">MIGAKLFPLLIYVSSLLAVSVVSVSTNVEDFIVFNSACYDDSDYVSDNLSLKDLVASNDVIVKAFAGDGNYLRPELVASGATRANRGGSDGRKVRSNGRISRSDRSANITTQREARHGNEENGNASSISVEDFIVRLEPSMVYKGNEIFKKLKLINWKHFVIIRSLATSRKNKPLVSGQLSVGNSEQFPQSKEPNPTGKLDAKNNKYTNVSYRSKCNRNKPITSSINNGAEQETPEANSTYSNNNNKSTQDNNDDSLSRNRTSNNARSQHRSKDDSAEDATRDHHRTVASVLGEILPTELIIFGRLDSKSNLQVDLLSGLLLFSRELETSIWREMGWSEWSEYTPCSVSCGKGVQQRFRHCLNRPEPGAEPSTPRTGKRMSSTQTTPSRHKSYVNIEHPSISSSSRKDDMMNNENVNPSSPFTTPLTTSTPAQVEGESVLVEPTVAFADDDYHQPENNGEEPQETNEDTSTSTTDLHVAIERRFNESTNANSSERSIQEQHPASGRQFREIFLQREHEYNGSKPGTPVFSVNRAARKKARDKMHTTVTADPSLCEGYNIEQRNCNMFECTGTVNLMSGSFTHQSAIGEIWENRKNLGINQIETNFTLMINLRSKTQHPVRMDDPNEQPPNKILSLRSQLASSSSLSINFVNDGHGGLKVIQEKFGLSEMLPVERNLLDGKWHTVAISGRNGGYINVYIDCLWVNSFVLSRGAIELPQYPVIEAGRDIELQQLTLVPGGRERLQCATDTIPITDTENRQVTDFFEGIH</sequence>
<evidence type="ECO:0000256" key="6">
    <source>
        <dbReference type="SAM" id="MobiDB-lite"/>
    </source>
</evidence>
<proteinExistence type="predicted"/>
<dbReference type="PROSITE" id="PS50092">
    <property type="entry name" value="TSP1"/>
    <property type="match status" value="1"/>
</dbReference>
<evidence type="ECO:0000256" key="7">
    <source>
        <dbReference type="SAM" id="SignalP"/>
    </source>
</evidence>
<dbReference type="EnsemblMetazoa" id="AALFPA23_006894.R9077">
    <property type="protein sequence ID" value="AALFPA23_006894.P9077"/>
    <property type="gene ID" value="AALFPA23_006894"/>
</dbReference>
<evidence type="ECO:0000256" key="1">
    <source>
        <dbReference type="ARBA" id="ARBA00004613"/>
    </source>
</evidence>
<feature type="compositionally biased region" description="Polar residues" evidence="6">
    <location>
        <begin position="205"/>
        <end position="237"/>
    </location>
</feature>
<comment type="subcellular location">
    <subcellularLocation>
        <location evidence="1">Secreted</location>
    </subcellularLocation>
</comment>
<feature type="compositionally biased region" description="Acidic residues" evidence="6">
    <location>
        <begin position="458"/>
        <end position="467"/>
    </location>
</feature>
<reference evidence="8" key="2">
    <citation type="submission" date="2025-05" db="UniProtKB">
        <authorList>
            <consortium name="EnsemblMetazoa"/>
        </authorList>
    </citation>
    <scope>IDENTIFICATION</scope>
    <source>
        <strain evidence="8">Foshan</strain>
    </source>
</reference>
<feature type="compositionally biased region" description="Polar residues" evidence="6">
    <location>
        <begin position="486"/>
        <end position="501"/>
    </location>
</feature>
<keyword evidence="5" id="KW-1015">Disulfide bond</keyword>
<reference evidence="9" key="1">
    <citation type="journal article" date="2015" name="Proc. Natl. Acad. Sci. U.S.A.">
        <title>Genome sequence of the Asian Tiger mosquito, Aedes albopictus, reveals insights into its biology, genetics, and evolution.</title>
        <authorList>
            <person name="Chen X.G."/>
            <person name="Jiang X."/>
            <person name="Gu J."/>
            <person name="Xu M."/>
            <person name="Wu Y."/>
            <person name="Deng Y."/>
            <person name="Zhang C."/>
            <person name="Bonizzoni M."/>
            <person name="Dermauw W."/>
            <person name="Vontas J."/>
            <person name="Armbruster P."/>
            <person name="Huang X."/>
            <person name="Yang Y."/>
            <person name="Zhang H."/>
            <person name="He W."/>
            <person name="Peng H."/>
            <person name="Liu Y."/>
            <person name="Wu K."/>
            <person name="Chen J."/>
            <person name="Lirakis M."/>
            <person name="Topalis P."/>
            <person name="Van Leeuwen T."/>
            <person name="Hall A.B."/>
            <person name="Jiang X."/>
            <person name="Thorpe C."/>
            <person name="Mueller R.L."/>
            <person name="Sun C."/>
            <person name="Waterhouse R.M."/>
            <person name="Yan G."/>
            <person name="Tu Z.J."/>
            <person name="Fang X."/>
            <person name="James A.A."/>
        </authorList>
    </citation>
    <scope>NUCLEOTIDE SEQUENCE [LARGE SCALE GENOMIC DNA]</scope>
    <source>
        <strain evidence="9">Foshan</strain>
    </source>
</reference>
<keyword evidence="3 7" id="KW-0732">Signal</keyword>
<evidence type="ECO:0008006" key="10">
    <source>
        <dbReference type="Google" id="ProtNLM"/>
    </source>
</evidence>
<evidence type="ECO:0000313" key="9">
    <source>
        <dbReference type="Proteomes" id="UP000069940"/>
    </source>
</evidence>
<dbReference type="SUPFAM" id="SSF82895">
    <property type="entry name" value="TSP-1 type 1 repeat"/>
    <property type="match status" value="1"/>
</dbReference>
<feature type="signal peptide" evidence="7">
    <location>
        <begin position="1"/>
        <end position="18"/>
    </location>
</feature>
<feature type="region of interest" description="Disordered" evidence="6">
    <location>
        <begin position="362"/>
        <end position="434"/>
    </location>
</feature>
<evidence type="ECO:0000256" key="2">
    <source>
        <dbReference type="ARBA" id="ARBA00022525"/>
    </source>
</evidence>
<feature type="region of interest" description="Disordered" evidence="6">
    <location>
        <begin position="173"/>
        <end position="284"/>
    </location>
</feature>
<dbReference type="SUPFAM" id="SSF49899">
    <property type="entry name" value="Concanavalin A-like lectins/glucanases"/>
    <property type="match status" value="1"/>
</dbReference>
<keyword evidence="9" id="KW-1185">Reference proteome</keyword>
<evidence type="ECO:0000256" key="4">
    <source>
        <dbReference type="ARBA" id="ARBA00022737"/>
    </source>
</evidence>
<dbReference type="EnsemblMetazoa" id="AALFPA23_006894.R9076">
    <property type="protein sequence ID" value="AALFPA23_006894.P9076"/>
    <property type="gene ID" value="AALFPA23_006894"/>
</dbReference>
<dbReference type="RefSeq" id="XP_019526880.3">
    <property type="nucleotide sequence ID" value="XM_019671335.3"/>
</dbReference>
<feature type="compositionally biased region" description="Basic and acidic residues" evidence="6">
    <location>
        <begin position="271"/>
        <end position="282"/>
    </location>
</feature>
<dbReference type="InterPro" id="IPR000884">
    <property type="entry name" value="TSP1_rpt"/>
</dbReference>
<feature type="region of interest" description="Disordered" evidence="6">
    <location>
        <begin position="450"/>
        <end position="505"/>
    </location>
</feature>
<dbReference type="PANTHER" id="PTHR22906:SF43">
    <property type="entry name" value="PROPERDIN"/>
    <property type="match status" value="1"/>
</dbReference>
<accession>A0ABM1Y8Y3</accession>
<dbReference type="Gene3D" id="2.60.120.200">
    <property type="match status" value="1"/>
</dbReference>
<dbReference type="InterPro" id="IPR013320">
    <property type="entry name" value="ConA-like_dom_sf"/>
</dbReference>
<feature type="compositionally biased region" description="Low complexity" evidence="6">
    <location>
        <begin position="238"/>
        <end position="251"/>
    </location>
</feature>
<dbReference type="PANTHER" id="PTHR22906">
    <property type="entry name" value="PROPERDIN"/>
    <property type="match status" value="1"/>
</dbReference>
<feature type="chain" id="PRO_5045023533" description="Laminin G domain-containing protein" evidence="7">
    <location>
        <begin position="19"/>
        <end position="767"/>
    </location>
</feature>
<feature type="compositionally biased region" description="Polar residues" evidence="6">
    <location>
        <begin position="373"/>
        <end position="387"/>
    </location>
</feature>
<evidence type="ECO:0000313" key="8">
    <source>
        <dbReference type="EnsemblMetazoa" id="AALFPA23_006894.P9076"/>
    </source>
</evidence>